<keyword evidence="1" id="KW-0479">Metal-binding</keyword>
<dbReference type="PANTHER" id="PTHR23041">
    <property type="entry name" value="RING FINGER DOMAIN-CONTAINING"/>
    <property type="match status" value="1"/>
</dbReference>
<accession>A0A8H7XTR9</accession>
<dbReference type="InterPro" id="IPR013083">
    <property type="entry name" value="Znf_RING/FYVE/PHD"/>
</dbReference>
<evidence type="ECO:0000313" key="8">
    <source>
        <dbReference type="EMBL" id="KAG5166707.1"/>
    </source>
</evidence>
<keyword evidence="3" id="KW-0862">Zinc</keyword>
<name>A0A8H7XTR9_PSICU</name>
<sequence length="607" mass="68600">MSDGSTTQHAIRGSSSTRPRSGSEAIRMRVAHLVQTTTSADRPTVSDREWNHSRYSSSPHRNRSRDDRHKTSGKDKPLPITPSQPRALKRKKSNSGLILGSSDRPENRVPSTHDASGPYISKATSKQASARVFDALAHPPDLDHDLSTSFLQSRQHQRDPPQRSGSDDRQDRLRHDGFRGSLAAAEFDRMRKEIESLKEALQDSRKKSKRDQKQLDEVKSELVAANSTIKEKETELVKVKEKQKKNEEILSTIESSVLCQICMDLPDQPFAISPCGHVLCLLCLTEWFKKAPPTTDDMDIDPDELTDPHYILMRSKSCPTCRAPVKRRPVPVFMVKAISSTLKKFKGHSPLDTGFVDSGETSQRYQTDSVDPWKGIFPLSEESDSQGDDSADDYVAFDSDEFEDHAISLHELRQHRVMGSIFAHRDSSDSEEETDDDDEDDHENECVYVFPRWSPPVVDVHPNDRRLREGGPNAFKLLQRGCNIGMIQNFDVSYSHEEGIVVTLPSLSQLYAFSSNSDDDNDAHDTHRDARSRLFLGWNIFLSRYDIDGETFLAEMLQDIENRPARWDVTARPGVPGAKDARRLVRLDDLEAVDTTDSEVWVDAEDF</sequence>
<evidence type="ECO:0000256" key="4">
    <source>
        <dbReference type="PROSITE-ProRule" id="PRU00175"/>
    </source>
</evidence>
<dbReference type="AlphaFoldDB" id="A0A8H7XTR9"/>
<feature type="coiled-coil region" evidence="5">
    <location>
        <begin position="187"/>
        <end position="249"/>
    </location>
</feature>
<dbReference type="PROSITE" id="PS50089">
    <property type="entry name" value="ZF_RING_2"/>
    <property type="match status" value="1"/>
</dbReference>
<dbReference type="InterPro" id="IPR058504">
    <property type="entry name" value="DUF8191"/>
</dbReference>
<protein>
    <recommendedName>
        <fullName evidence="7">RING-type domain-containing protein</fullName>
    </recommendedName>
</protein>
<dbReference type="InterPro" id="IPR001841">
    <property type="entry name" value="Znf_RING"/>
</dbReference>
<evidence type="ECO:0000256" key="5">
    <source>
        <dbReference type="SAM" id="Coils"/>
    </source>
</evidence>
<dbReference type="EMBL" id="JAFIQS010000008">
    <property type="protein sequence ID" value="KAG5166707.1"/>
    <property type="molecule type" value="Genomic_DNA"/>
</dbReference>
<feature type="compositionally biased region" description="Basic and acidic residues" evidence="6">
    <location>
        <begin position="156"/>
        <end position="175"/>
    </location>
</feature>
<feature type="region of interest" description="Disordered" evidence="6">
    <location>
        <begin position="151"/>
        <end position="175"/>
    </location>
</feature>
<organism evidence="8">
    <name type="scientific">Psilocybe cubensis</name>
    <name type="common">Psychedelic mushroom</name>
    <name type="synonym">Stropharia cubensis</name>
    <dbReference type="NCBI Taxonomy" id="181762"/>
    <lineage>
        <taxon>Eukaryota</taxon>
        <taxon>Fungi</taxon>
        <taxon>Dikarya</taxon>
        <taxon>Basidiomycota</taxon>
        <taxon>Agaricomycotina</taxon>
        <taxon>Agaricomycetes</taxon>
        <taxon>Agaricomycetidae</taxon>
        <taxon>Agaricales</taxon>
        <taxon>Agaricineae</taxon>
        <taxon>Strophariaceae</taxon>
        <taxon>Psilocybe</taxon>
    </lineage>
</organism>
<evidence type="ECO:0000256" key="1">
    <source>
        <dbReference type="ARBA" id="ARBA00022723"/>
    </source>
</evidence>
<dbReference type="SUPFAM" id="SSF57850">
    <property type="entry name" value="RING/U-box"/>
    <property type="match status" value="1"/>
</dbReference>
<keyword evidence="5" id="KW-0175">Coiled coil</keyword>
<proteinExistence type="predicted"/>
<evidence type="ECO:0000256" key="2">
    <source>
        <dbReference type="ARBA" id="ARBA00022771"/>
    </source>
</evidence>
<dbReference type="PROSITE" id="PS00518">
    <property type="entry name" value="ZF_RING_1"/>
    <property type="match status" value="1"/>
</dbReference>
<dbReference type="InterPro" id="IPR017907">
    <property type="entry name" value="Znf_RING_CS"/>
</dbReference>
<gene>
    <name evidence="8" type="ORF">JR316_008797</name>
</gene>
<keyword evidence="2 4" id="KW-0863">Zinc-finger</keyword>
<feature type="compositionally biased region" description="Basic and acidic residues" evidence="6">
    <location>
        <begin position="64"/>
        <end position="77"/>
    </location>
</feature>
<evidence type="ECO:0000259" key="7">
    <source>
        <dbReference type="PROSITE" id="PS50089"/>
    </source>
</evidence>
<dbReference type="InterPro" id="IPR018957">
    <property type="entry name" value="Znf_C3HC4_RING-type"/>
</dbReference>
<dbReference type="GO" id="GO:0008270">
    <property type="term" value="F:zinc ion binding"/>
    <property type="evidence" value="ECO:0007669"/>
    <property type="project" value="UniProtKB-KW"/>
</dbReference>
<feature type="compositionally biased region" description="Acidic residues" evidence="6">
    <location>
        <begin position="429"/>
        <end position="442"/>
    </location>
</feature>
<dbReference type="Pfam" id="PF26609">
    <property type="entry name" value="DUF8191"/>
    <property type="match status" value="1"/>
</dbReference>
<feature type="compositionally biased region" description="Low complexity" evidence="6">
    <location>
        <begin position="12"/>
        <end position="23"/>
    </location>
</feature>
<reference evidence="8" key="1">
    <citation type="submission" date="2021-02" db="EMBL/GenBank/DDBJ databases">
        <title>Psilocybe cubensis genome.</title>
        <authorList>
            <person name="Mckernan K.J."/>
            <person name="Crawford S."/>
            <person name="Trippe A."/>
            <person name="Kane L.T."/>
            <person name="Mclaughlin S."/>
        </authorList>
    </citation>
    <scope>NUCLEOTIDE SEQUENCE [LARGE SCALE GENOMIC DNA]</scope>
    <source>
        <strain evidence="8">MGC-MH-2018</strain>
    </source>
</reference>
<comment type="caution">
    <text evidence="8">The sequence shown here is derived from an EMBL/GenBank/DDBJ whole genome shotgun (WGS) entry which is preliminary data.</text>
</comment>
<dbReference type="Pfam" id="PF00097">
    <property type="entry name" value="zf-C3HC4"/>
    <property type="match status" value="1"/>
</dbReference>
<feature type="region of interest" description="Disordered" evidence="6">
    <location>
        <begin position="423"/>
        <end position="442"/>
    </location>
</feature>
<evidence type="ECO:0000256" key="3">
    <source>
        <dbReference type="ARBA" id="ARBA00022833"/>
    </source>
</evidence>
<dbReference type="SMART" id="SM00184">
    <property type="entry name" value="RING"/>
    <property type="match status" value="1"/>
</dbReference>
<feature type="region of interest" description="Disordered" evidence="6">
    <location>
        <begin position="1"/>
        <end position="120"/>
    </location>
</feature>
<evidence type="ECO:0000256" key="6">
    <source>
        <dbReference type="SAM" id="MobiDB-lite"/>
    </source>
</evidence>
<dbReference type="InterPro" id="IPR047134">
    <property type="entry name" value="RNF4"/>
</dbReference>
<dbReference type="Gene3D" id="3.30.40.10">
    <property type="entry name" value="Zinc/RING finger domain, C3HC4 (zinc finger)"/>
    <property type="match status" value="1"/>
</dbReference>
<dbReference type="PANTHER" id="PTHR23041:SF78">
    <property type="entry name" value="E3 UBIQUITIN-PROTEIN LIGASE RNF4"/>
    <property type="match status" value="1"/>
</dbReference>
<feature type="domain" description="RING-type" evidence="7">
    <location>
        <begin position="259"/>
        <end position="322"/>
    </location>
</feature>